<protein>
    <submittedName>
        <fullName evidence="2">Uncharacterized protein</fullName>
    </submittedName>
</protein>
<reference evidence="3" key="1">
    <citation type="submission" date="2016-10" db="EMBL/GenBank/DDBJ databases">
        <authorList>
            <person name="Varghese N."/>
            <person name="Submissions S."/>
        </authorList>
    </citation>
    <scope>NUCLEOTIDE SEQUENCE [LARGE SCALE GENOMIC DNA]</scope>
    <source>
        <strain evidence="3">DSM 24767</strain>
    </source>
</reference>
<dbReference type="AlphaFoldDB" id="A0A1H1I407"/>
<dbReference type="STRING" id="1095778.SAMN04489842_3306"/>
<evidence type="ECO:0000256" key="1">
    <source>
        <dbReference type="SAM" id="MobiDB-lite"/>
    </source>
</evidence>
<dbReference type="InterPro" id="IPR006311">
    <property type="entry name" value="TAT_signal"/>
</dbReference>
<sequence>MSLSRRHLLAGAGTALAGVIAGCSTDEEGDGEGGDENEANADPETESEVSSNPDETILGEISVENVDDQTHTIDVIVEFDGGVEHWTTHELEAGDGLDLGREWSDGAGSFRVIARLDENDPIQVNAETWNEPDCLNLLAFVDRNGDLSVLGDTDGGPCGDGDASFGG</sequence>
<gene>
    <name evidence="2" type="ORF">SAMN04489842_3306</name>
</gene>
<organism evidence="2 3">
    <name type="scientific">Natronobacterium texcoconense</name>
    <dbReference type="NCBI Taxonomy" id="1095778"/>
    <lineage>
        <taxon>Archaea</taxon>
        <taxon>Methanobacteriati</taxon>
        <taxon>Methanobacteriota</taxon>
        <taxon>Stenosarchaea group</taxon>
        <taxon>Halobacteria</taxon>
        <taxon>Halobacteriales</taxon>
        <taxon>Natrialbaceae</taxon>
        <taxon>Natronobacterium</taxon>
    </lineage>
</organism>
<dbReference type="OrthoDB" id="205445at2157"/>
<evidence type="ECO:0000313" key="2">
    <source>
        <dbReference type="EMBL" id="SDR32437.1"/>
    </source>
</evidence>
<proteinExistence type="predicted"/>
<dbReference type="RefSeq" id="WP_090384090.1">
    <property type="nucleotide sequence ID" value="NZ_FNLC01000003.1"/>
</dbReference>
<dbReference type="PROSITE" id="PS51318">
    <property type="entry name" value="TAT"/>
    <property type="match status" value="1"/>
</dbReference>
<dbReference type="Proteomes" id="UP000198848">
    <property type="component" value="Unassembled WGS sequence"/>
</dbReference>
<name>A0A1H1I407_NATTX</name>
<evidence type="ECO:0000313" key="3">
    <source>
        <dbReference type="Proteomes" id="UP000198848"/>
    </source>
</evidence>
<accession>A0A1H1I407</accession>
<keyword evidence="3" id="KW-1185">Reference proteome</keyword>
<dbReference type="PROSITE" id="PS51257">
    <property type="entry name" value="PROKAR_LIPOPROTEIN"/>
    <property type="match status" value="1"/>
</dbReference>
<feature type="compositionally biased region" description="Acidic residues" evidence="1">
    <location>
        <begin position="25"/>
        <end position="47"/>
    </location>
</feature>
<feature type="region of interest" description="Disordered" evidence="1">
    <location>
        <begin position="21"/>
        <end position="54"/>
    </location>
</feature>
<dbReference type="EMBL" id="FNLC01000003">
    <property type="protein sequence ID" value="SDR32437.1"/>
    <property type="molecule type" value="Genomic_DNA"/>
</dbReference>